<dbReference type="Proteomes" id="UP000284057">
    <property type="component" value="Unassembled WGS sequence"/>
</dbReference>
<feature type="transmembrane region" description="Helical" evidence="3">
    <location>
        <begin position="60"/>
        <end position="88"/>
    </location>
</feature>
<organism evidence="4 5">
    <name type="scientific">Jiangella rhizosphaerae</name>
    <dbReference type="NCBI Taxonomy" id="2293569"/>
    <lineage>
        <taxon>Bacteria</taxon>
        <taxon>Bacillati</taxon>
        <taxon>Actinomycetota</taxon>
        <taxon>Actinomycetes</taxon>
        <taxon>Jiangellales</taxon>
        <taxon>Jiangellaceae</taxon>
        <taxon>Jiangella</taxon>
    </lineage>
</organism>
<protein>
    <submittedName>
        <fullName evidence="4">Class E sortase</fullName>
    </submittedName>
</protein>
<dbReference type="EMBL" id="QUAL01000005">
    <property type="protein sequence ID" value="RIQ37446.1"/>
    <property type="molecule type" value="Genomic_DNA"/>
</dbReference>
<keyword evidence="3" id="KW-1133">Transmembrane helix</keyword>
<dbReference type="AlphaFoldDB" id="A0A418KYY0"/>
<comment type="caution">
    <text evidence="4">The sequence shown here is derived from an EMBL/GenBank/DDBJ whole genome shotgun (WGS) entry which is preliminary data.</text>
</comment>
<evidence type="ECO:0000313" key="5">
    <source>
        <dbReference type="Proteomes" id="UP000284057"/>
    </source>
</evidence>
<dbReference type="CDD" id="cd05830">
    <property type="entry name" value="Sortase_E"/>
    <property type="match status" value="1"/>
</dbReference>
<dbReference type="NCBIfam" id="NF033747">
    <property type="entry name" value="class_E_sortase"/>
    <property type="match status" value="1"/>
</dbReference>
<dbReference type="Gene3D" id="2.40.260.10">
    <property type="entry name" value="Sortase"/>
    <property type="match status" value="1"/>
</dbReference>
<dbReference type="GO" id="GO:0016787">
    <property type="term" value="F:hydrolase activity"/>
    <property type="evidence" value="ECO:0007669"/>
    <property type="project" value="UniProtKB-KW"/>
</dbReference>
<reference evidence="4 5" key="1">
    <citation type="submission" date="2018-09" db="EMBL/GenBank/DDBJ databases">
        <title>Isolation, diversity and antifungal activity of actinobacteria from wheat.</title>
        <authorList>
            <person name="Han C."/>
        </authorList>
    </citation>
    <scope>NUCLEOTIDE SEQUENCE [LARGE SCALE GENOMIC DNA]</scope>
    <source>
        <strain evidence="4 5">NEAU-YY265</strain>
    </source>
</reference>
<name>A0A418KYY0_9ACTN</name>
<keyword evidence="3" id="KW-0812">Transmembrane</keyword>
<proteinExistence type="predicted"/>
<dbReference type="NCBIfam" id="TIGR01076">
    <property type="entry name" value="sortase_fam"/>
    <property type="match status" value="1"/>
</dbReference>
<dbReference type="InterPro" id="IPR023365">
    <property type="entry name" value="Sortase_dom-sf"/>
</dbReference>
<dbReference type="InterPro" id="IPR042003">
    <property type="entry name" value="Sortase_E"/>
</dbReference>
<feature type="active site" description="Proton donor/acceptor" evidence="2">
    <location>
        <position position="189"/>
    </location>
</feature>
<evidence type="ECO:0000256" key="3">
    <source>
        <dbReference type="SAM" id="Phobius"/>
    </source>
</evidence>
<sequence length="292" mass="31486">MRVVMRPSYRLPAACSADPRRTTRIACVPAGVPATFGTMQRRAAPKHRRASGSRPSGRRIALVAAGVAGELLLTAGVLALLFVVYTFWGTGLQTAAAQDDLRDEFEQHLLSRAEEPAGPETGGDDEAVAEPAPLELGDAYGILRIPRFGENWERIIVEGTDPDDLENGPGHYADSADPGRLGNFAVAAHRSGHGEPFARFAELREGDIIEVETIDGVFRYELDDAPDGDSDGNVIEATELWVVDPVPGEPAGTEPDEARLTLTTCWPRWGSEKRMYATGVLVDERPRDTAAG</sequence>
<feature type="active site" description="Acyl-thioester intermediate" evidence="2">
    <location>
        <position position="265"/>
    </location>
</feature>
<keyword evidence="1" id="KW-0378">Hydrolase</keyword>
<keyword evidence="3" id="KW-0472">Membrane</keyword>
<accession>A0A418KYY0</accession>
<evidence type="ECO:0000256" key="2">
    <source>
        <dbReference type="PIRSR" id="PIRSR605754-1"/>
    </source>
</evidence>
<evidence type="ECO:0000256" key="1">
    <source>
        <dbReference type="ARBA" id="ARBA00022801"/>
    </source>
</evidence>
<dbReference type="InterPro" id="IPR005754">
    <property type="entry name" value="Sortase"/>
</dbReference>
<dbReference type="InterPro" id="IPR053465">
    <property type="entry name" value="Sortase_Class_E"/>
</dbReference>
<evidence type="ECO:0000313" key="4">
    <source>
        <dbReference type="EMBL" id="RIQ37446.1"/>
    </source>
</evidence>
<keyword evidence="5" id="KW-1185">Reference proteome</keyword>
<dbReference type="Pfam" id="PF04203">
    <property type="entry name" value="Sortase"/>
    <property type="match status" value="1"/>
</dbReference>
<dbReference type="SUPFAM" id="SSF63817">
    <property type="entry name" value="Sortase"/>
    <property type="match status" value="1"/>
</dbReference>
<gene>
    <name evidence="4" type="ORF">DY240_00430</name>
</gene>